<evidence type="ECO:0000256" key="4">
    <source>
        <dbReference type="ARBA" id="ARBA00022692"/>
    </source>
</evidence>
<dbReference type="PANTHER" id="PTHR30161">
    <property type="entry name" value="FLAGELLAR EXPORT PROTEIN, MEMBRANE FLHA SUBUNIT-RELATED"/>
    <property type="match status" value="1"/>
</dbReference>
<comment type="caution">
    <text evidence="8">The sequence shown here is derived from an EMBL/GenBank/DDBJ whole genome shotgun (WGS) entry which is preliminary data.</text>
</comment>
<dbReference type="InterPro" id="IPR006301">
    <property type="entry name" value="FlhA"/>
</dbReference>
<feature type="transmembrane region" description="Helical" evidence="7">
    <location>
        <begin position="105"/>
        <end position="124"/>
    </location>
</feature>
<dbReference type="Proteomes" id="UP000178086">
    <property type="component" value="Unassembled WGS sequence"/>
</dbReference>
<dbReference type="Gene3D" id="3.40.30.60">
    <property type="entry name" value="FHIPEP family, domain 1"/>
    <property type="match status" value="1"/>
</dbReference>
<keyword evidence="8" id="KW-0969">Cilium</keyword>
<keyword evidence="7" id="KW-0813">Transport</keyword>
<sequence length="679" mass="73576">MGQINRYSDAVIASLIALIIALLIIPMPSAIIDALLVFNIIVAVVTLLTTMYNKEPLEFSIFPTYLLVSTLFRLGLYISTTRAILSLGNAGSVVDAFGSIIIGDNYVVGIIIFLILVIVQFIVITSGTSRISEVAARFTLDAMPGKQMAIDADLNSGILTEVEAKDRRRVVQREADFYGAMDGASKFVKGDATAGIIIAIVNLVGGFIIGATQQGMSLIDSMQTFGRIAIGAGLAIQIPALLLSTASGVVVTRMSSDSDLGQDLSRQLLSQPRGLMLAGILIIAFGFAPGLPKLPFLLLGGLATAAAYYLNRAEKNKPALDESAVAESESPAADNLIEMLQIDPMELEIGYSLVPLVDPDQGGDILDRITLMRRQVAIDLGYIVPPIRIRDNIQLPSHEYRVKIKGVDIARGTIYLDQLIAIDSGTTSGKVEGIDAIEPAFGLPARWIYPERREEAEVLGYTVVDPTSAVITHVSEIVKKYAHELIGRQDVQSMLDNVKQNYPIVVDELVPGVLAVGEVQQVLQNLLGERVSIRDMVTILEALGDHARMTKNIDILTENVRAALGRNICRQHQSEDGKLDVVTIDPLIEKEISEAVEYTDQGISIALDPDIMQKIVIELSNVLEKAFSTGRAPAVLASANTRRALRKIIERKLPNLAVLSYNEIAPEFELQSVGMVSLR</sequence>
<name>A0A1F2UX49_9ACTN</name>
<dbReference type="Gene3D" id="1.10.8.540">
    <property type="entry name" value="FHIPEP family, domain 3"/>
    <property type="match status" value="1"/>
</dbReference>
<feature type="transmembrane region" description="Helical" evidence="7">
    <location>
        <begin position="194"/>
        <end position="216"/>
    </location>
</feature>
<keyword evidence="8" id="KW-0966">Cell projection</keyword>
<dbReference type="PANTHER" id="PTHR30161:SF1">
    <property type="entry name" value="FLAGELLAR BIOSYNTHESIS PROTEIN FLHA-RELATED"/>
    <property type="match status" value="1"/>
</dbReference>
<keyword evidence="5 7" id="KW-1133">Transmembrane helix</keyword>
<dbReference type="InterPro" id="IPR001712">
    <property type="entry name" value="T3SS_FHIPEP"/>
</dbReference>
<feature type="transmembrane region" description="Helical" evidence="7">
    <location>
        <begin position="228"/>
        <end position="251"/>
    </location>
</feature>
<dbReference type="EMBL" id="MELI01000020">
    <property type="protein sequence ID" value="OFW35253.1"/>
    <property type="molecule type" value="Genomic_DNA"/>
</dbReference>
<comment type="function">
    <text evidence="7">Required for formation of the rod structure of the flagellar apparatus. Together with FliI and FliH, may constitute the export apparatus of flagellin.</text>
</comment>
<keyword evidence="6 7" id="KW-0472">Membrane</keyword>
<dbReference type="GO" id="GO:0044780">
    <property type="term" value="P:bacterial-type flagellum assembly"/>
    <property type="evidence" value="ECO:0007669"/>
    <property type="project" value="InterPro"/>
</dbReference>
<dbReference type="Pfam" id="PF00771">
    <property type="entry name" value="FHIPEP"/>
    <property type="match status" value="1"/>
</dbReference>
<dbReference type="InterPro" id="IPR025505">
    <property type="entry name" value="FHIPEP_CS"/>
</dbReference>
<dbReference type="InterPro" id="IPR042193">
    <property type="entry name" value="FHIPEP_3"/>
</dbReference>
<comment type="subcellular location">
    <subcellularLocation>
        <location evidence="1 7">Cell membrane</location>
        <topology evidence="1 7">Multi-pass membrane protein</topology>
    </subcellularLocation>
</comment>
<dbReference type="InterPro" id="IPR042194">
    <property type="entry name" value="FHIPEP_1"/>
</dbReference>
<keyword evidence="4 7" id="KW-0812">Transmembrane</keyword>
<evidence type="ECO:0000256" key="2">
    <source>
        <dbReference type="ARBA" id="ARBA00008835"/>
    </source>
</evidence>
<dbReference type="PIRSF" id="PIRSF005419">
    <property type="entry name" value="FlhA"/>
    <property type="match status" value="1"/>
</dbReference>
<dbReference type="NCBIfam" id="TIGR01398">
    <property type="entry name" value="FlhA"/>
    <property type="match status" value="1"/>
</dbReference>
<dbReference type="AlphaFoldDB" id="A0A1F2UX49"/>
<dbReference type="GO" id="GO:0009306">
    <property type="term" value="P:protein secretion"/>
    <property type="evidence" value="ECO:0007669"/>
    <property type="project" value="InterPro"/>
</dbReference>
<dbReference type="Gene3D" id="3.40.50.12790">
    <property type="entry name" value="FHIPEP family, domain 4"/>
    <property type="match status" value="1"/>
</dbReference>
<evidence type="ECO:0000256" key="6">
    <source>
        <dbReference type="ARBA" id="ARBA00023136"/>
    </source>
</evidence>
<feature type="transmembrane region" description="Helical" evidence="7">
    <location>
        <begin position="272"/>
        <end position="288"/>
    </location>
</feature>
<keyword evidence="7" id="KW-1005">Bacterial flagellum biogenesis</keyword>
<keyword evidence="7" id="KW-0653">Protein transport</keyword>
<feature type="transmembrane region" description="Helical" evidence="7">
    <location>
        <begin position="7"/>
        <end position="25"/>
    </location>
</feature>
<reference evidence="8 9" key="1">
    <citation type="journal article" date="2016" name="Nat. Commun.">
        <title>Thousands of microbial genomes shed light on interconnected biogeochemical processes in an aquifer system.</title>
        <authorList>
            <person name="Anantharaman K."/>
            <person name="Brown C.T."/>
            <person name="Hug L.A."/>
            <person name="Sharon I."/>
            <person name="Castelle C.J."/>
            <person name="Probst A.J."/>
            <person name="Thomas B.C."/>
            <person name="Singh A."/>
            <person name="Wilkins M.J."/>
            <person name="Karaoz U."/>
            <person name="Brodie E.L."/>
            <person name="Williams K.H."/>
            <person name="Hubbard S.S."/>
            <person name="Banfield J.F."/>
        </authorList>
    </citation>
    <scope>NUCLEOTIDE SEQUENCE [LARGE SCALE GENOMIC DNA]</scope>
</reference>
<gene>
    <name evidence="7" type="primary">flhA</name>
    <name evidence="8" type="ORF">A2074_07775</name>
</gene>
<dbReference type="PROSITE" id="PS00994">
    <property type="entry name" value="FHIPEP"/>
    <property type="match status" value="1"/>
</dbReference>
<keyword evidence="7" id="KW-1006">Bacterial flagellum protein export</keyword>
<accession>A0A1F2UX49</accession>
<keyword evidence="8" id="KW-0282">Flagellum</keyword>
<proteinExistence type="inferred from homology"/>
<protein>
    <recommendedName>
        <fullName evidence="7">Flagellar biosynthesis protein FlhA</fullName>
    </recommendedName>
</protein>
<evidence type="ECO:0000256" key="3">
    <source>
        <dbReference type="ARBA" id="ARBA00022475"/>
    </source>
</evidence>
<evidence type="ECO:0000256" key="5">
    <source>
        <dbReference type="ARBA" id="ARBA00022989"/>
    </source>
</evidence>
<dbReference type="GO" id="GO:0005886">
    <property type="term" value="C:plasma membrane"/>
    <property type="evidence" value="ECO:0007669"/>
    <property type="project" value="UniProtKB-SubCell"/>
</dbReference>
<evidence type="ECO:0000256" key="1">
    <source>
        <dbReference type="ARBA" id="ARBA00004651"/>
    </source>
</evidence>
<dbReference type="PRINTS" id="PR00949">
    <property type="entry name" value="TYPE3IMAPROT"/>
</dbReference>
<organism evidence="8 9">
    <name type="scientific">Candidatus Aquicultor primus</name>
    <dbReference type="NCBI Taxonomy" id="1797195"/>
    <lineage>
        <taxon>Bacteria</taxon>
        <taxon>Bacillati</taxon>
        <taxon>Actinomycetota</taxon>
        <taxon>Candidatus Aquicultoria</taxon>
        <taxon>Candidatus Aquicultorales</taxon>
        <taxon>Candidatus Aquicultoraceae</taxon>
        <taxon>Candidatus Aquicultor</taxon>
    </lineage>
</organism>
<dbReference type="InterPro" id="IPR042196">
    <property type="entry name" value="FHIPEP_4"/>
</dbReference>
<feature type="transmembrane region" description="Helical" evidence="7">
    <location>
        <begin position="31"/>
        <end position="52"/>
    </location>
</feature>
<comment type="similarity">
    <text evidence="2 7">Belongs to the FHIPEP (flagella/HR/invasion proteins export pore) family.</text>
</comment>
<evidence type="ECO:0000313" key="9">
    <source>
        <dbReference type="Proteomes" id="UP000178086"/>
    </source>
</evidence>
<feature type="transmembrane region" description="Helical" evidence="7">
    <location>
        <begin position="64"/>
        <end position="85"/>
    </location>
</feature>
<keyword evidence="3 7" id="KW-1003">Cell membrane</keyword>
<evidence type="ECO:0000313" key="8">
    <source>
        <dbReference type="EMBL" id="OFW35253.1"/>
    </source>
</evidence>
<evidence type="ECO:0000256" key="7">
    <source>
        <dbReference type="RuleBase" id="RU364093"/>
    </source>
</evidence>